<protein>
    <submittedName>
        <fullName evidence="1">Uncharacterized protein</fullName>
    </submittedName>
</protein>
<dbReference type="OrthoDB" id="62952at2759"/>
<dbReference type="InterPro" id="IPR038883">
    <property type="entry name" value="AN11006-like"/>
</dbReference>
<dbReference type="AlphaFoldDB" id="A0A9Q8PBE7"/>
<organism evidence="1 2">
    <name type="scientific">Passalora fulva</name>
    <name type="common">Tomato leaf mold</name>
    <name type="synonym">Cladosporium fulvum</name>
    <dbReference type="NCBI Taxonomy" id="5499"/>
    <lineage>
        <taxon>Eukaryota</taxon>
        <taxon>Fungi</taxon>
        <taxon>Dikarya</taxon>
        <taxon>Ascomycota</taxon>
        <taxon>Pezizomycotina</taxon>
        <taxon>Dothideomycetes</taxon>
        <taxon>Dothideomycetidae</taxon>
        <taxon>Mycosphaerellales</taxon>
        <taxon>Mycosphaerellaceae</taxon>
        <taxon>Fulvia</taxon>
    </lineage>
</organism>
<reference evidence="1" key="2">
    <citation type="journal article" date="2022" name="Microb. Genom.">
        <title>A chromosome-scale genome assembly of the tomato pathogen Cladosporium fulvum reveals a compartmentalized genome architecture and the presence of a dispensable chromosome.</title>
        <authorList>
            <person name="Zaccaron A.Z."/>
            <person name="Chen L.H."/>
            <person name="Samaras A."/>
            <person name="Stergiopoulos I."/>
        </authorList>
    </citation>
    <scope>NUCLEOTIDE SEQUENCE</scope>
    <source>
        <strain evidence="1">Race5_Kim</strain>
    </source>
</reference>
<keyword evidence="2" id="KW-1185">Reference proteome</keyword>
<dbReference type="KEGG" id="ffu:CLAFUR5_07629"/>
<dbReference type="PANTHER" id="PTHR42085">
    <property type="entry name" value="F-BOX DOMAIN-CONTAINING PROTEIN"/>
    <property type="match status" value="1"/>
</dbReference>
<dbReference type="PANTHER" id="PTHR42085:SF2">
    <property type="entry name" value="F-BOX DOMAIN-CONTAINING PROTEIN"/>
    <property type="match status" value="1"/>
</dbReference>
<sequence length="308" mass="34568">MTAIIEDKMKLRQLAQEAYSVHFKAGDEPMARTIAEVYKLSLVDHRMLELLITLTSGNFTREQLLEYRAYLMMIAGTTLVRVVRVANTDQQSRLLALPAEMRNKIYRFALVEEDAVRISPDVIRSHSALLQVCRQMRQEASGIFYAEINFEATVAGYQAATLQTARWLQSIGTRNASTICHITVKCLLPRNLLASHAEAKALWDAGDDIAAMPLGYIMTQQDAHAAVFVGSLSGTGLDLNNVSAADSIDWCPPKDYLRSFSEIISEVISDHFRNVLVNSWKVAIRKRCQSNLRKEIQEVNFDEADDAV</sequence>
<dbReference type="Proteomes" id="UP000756132">
    <property type="component" value="Chromosome 6"/>
</dbReference>
<evidence type="ECO:0000313" key="1">
    <source>
        <dbReference type="EMBL" id="UJO19372.1"/>
    </source>
</evidence>
<name>A0A9Q8PBE7_PASFU</name>
<dbReference type="GeneID" id="71987507"/>
<reference evidence="1" key="1">
    <citation type="submission" date="2021-12" db="EMBL/GenBank/DDBJ databases">
        <authorList>
            <person name="Zaccaron A."/>
            <person name="Stergiopoulos I."/>
        </authorList>
    </citation>
    <scope>NUCLEOTIDE SEQUENCE</scope>
    <source>
        <strain evidence="1">Race5_Kim</strain>
    </source>
</reference>
<evidence type="ECO:0000313" key="2">
    <source>
        <dbReference type="Proteomes" id="UP000756132"/>
    </source>
</evidence>
<gene>
    <name evidence="1" type="ORF">CLAFUR5_07629</name>
</gene>
<proteinExistence type="predicted"/>
<accession>A0A9Q8PBE7</accession>
<dbReference type="EMBL" id="CP090168">
    <property type="protein sequence ID" value="UJO19372.1"/>
    <property type="molecule type" value="Genomic_DNA"/>
</dbReference>
<dbReference type="RefSeq" id="XP_047763738.1">
    <property type="nucleotide sequence ID" value="XM_047906777.1"/>
</dbReference>